<dbReference type="RefSeq" id="WP_149567580.1">
    <property type="nucleotide sequence ID" value="NZ_CP035807.1"/>
</dbReference>
<reference evidence="4 5" key="2">
    <citation type="submission" date="2019-09" db="EMBL/GenBank/DDBJ databases">
        <title>Complete Genome Sequence and Methylome Analysis of free living Spirochaetas.</title>
        <authorList>
            <person name="Leshcheva N."/>
            <person name="Mikheeva N."/>
        </authorList>
    </citation>
    <scope>NUCLEOTIDE SEQUENCE [LARGE SCALE GENOMIC DNA]</scope>
    <source>
        <strain evidence="4 5">P</strain>
    </source>
</reference>
<dbReference type="InterPro" id="IPR029787">
    <property type="entry name" value="Nucleotide_cyclase"/>
</dbReference>
<dbReference type="Gene3D" id="3.30.70.270">
    <property type="match status" value="1"/>
</dbReference>
<dbReference type="SMART" id="SM00267">
    <property type="entry name" value="GGDEF"/>
    <property type="match status" value="1"/>
</dbReference>
<evidence type="ECO:0000313" key="5">
    <source>
        <dbReference type="Proteomes" id="UP000323824"/>
    </source>
</evidence>
<evidence type="ECO:0000259" key="1">
    <source>
        <dbReference type="SMART" id="SM00052"/>
    </source>
</evidence>
<dbReference type="InterPro" id="IPR043128">
    <property type="entry name" value="Rev_trsase/Diguanyl_cyclase"/>
</dbReference>
<dbReference type="AlphaFoldDB" id="A0A5C1QDQ8"/>
<keyword evidence="5" id="KW-1185">Reference proteome</keyword>
<sequence>MADYTIKKMTDDIDLLLDQSEERFDEIIKKTPAGVCITNEDGVYEYVNASYCKIYGYNKEDLIGKHFTIVVPDENKETLINLHDKFLKDKIEIRGEWEVLNKSGDIVNILADAAFILGKDNSPKKVTFVIDITDRKKAEEELEALNSTLESKISERTKELLDINSELRKSRLHLLEAQKIGQMGSWEWDIIEDKIVWSNEVYKIFGVDPESFNATLDNYMSFVHPDDQKMLGEKVQQSLATLNPYTVEHRVLLTDGSIKFVFGKGKVETNKNGKAVRLFGIVQDITDKKRIESEIKMLSSAIDESMNIIFITNLSGSIIYVNKAFETVTGYLKHEVINQNPRIFSSGSASQIRYEDLWDSITSGKIWNGEFQNRNKQGENFWVRCTILPIKDETGKIIKFMAIQEDISTKYLAKKNYKYLNTHDHLTHLYNRKYAIEKIEKHLFSNINASLIVFDIDNFNFINENYGNNTGDVVLQRSAGFFKNSLDKDYNKRYVLARFGENKFIIFLDEVFPQEAKLFANNLRDDFFKLNFESIGIHISISAGIVSSPDNGKNIDQLLNALDDSLFIAKSKGKNRCYLYENRDQNLSERSMQYNQRERILKALKEDRFEPWYQPIYNFKEGKIHHFEILARMRNEEGAIVLPGAFISAAESLNLIGKIDKVIAEKAMKKLKILNDNGYNVTFALNLSGKEIEDLDQLEEIKSLIGRIGVLPKSLIFEITETAAIKDINRAIVFIKELKNMGCSFSLDDFGVGFTSFSYLRDLDVDYIKIDGAFVKQVYENKYDQAIVKAMTAVAKGFDIQTIAEFVESDTIMNILEGMSVDYAQGYFIGKPNPEPQFDFEFVSTN</sequence>
<dbReference type="SMART" id="SM00086">
    <property type="entry name" value="PAC"/>
    <property type="match status" value="3"/>
</dbReference>
<dbReference type="CDD" id="cd01948">
    <property type="entry name" value="EAL"/>
    <property type="match status" value="1"/>
</dbReference>
<name>A0A5C1QDQ8_9SPIO</name>
<feature type="domain" description="PAS" evidence="2">
    <location>
        <begin position="296"/>
        <end position="362"/>
    </location>
</feature>
<dbReference type="OrthoDB" id="366324at2"/>
<dbReference type="InterPro" id="IPR035919">
    <property type="entry name" value="EAL_sf"/>
</dbReference>
<dbReference type="SMART" id="SM00091">
    <property type="entry name" value="PAS"/>
    <property type="match status" value="3"/>
</dbReference>
<dbReference type="Pfam" id="PF00990">
    <property type="entry name" value="GGDEF"/>
    <property type="match status" value="1"/>
</dbReference>
<feature type="domain" description="EAL" evidence="1">
    <location>
        <begin position="592"/>
        <end position="837"/>
    </location>
</feature>
<dbReference type="InterPro" id="IPR000160">
    <property type="entry name" value="GGDEF_dom"/>
</dbReference>
<dbReference type="KEGG" id="sper:EW093_06320"/>
<evidence type="ECO:0000313" key="4">
    <source>
        <dbReference type="EMBL" id="QEN04332.1"/>
    </source>
</evidence>
<dbReference type="CDD" id="cd00130">
    <property type="entry name" value="PAS"/>
    <property type="match status" value="3"/>
</dbReference>
<dbReference type="InterPro" id="IPR001633">
    <property type="entry name" value="EAL_dom"/>
</dbReference>
<dbReference type="Pfam" id="PF13426">
    <property type="entry name" value="PAS_9"/>
    <property type="match status" value="2"/>
</dbReference>
<feature type="domain" description="PAS" evidence="2">
    <location>
        <begin position="172"/>
        <end position="240"/>
    </location>
</feature>
<dbReference type="InterPro" id="IPR013655">
    <property type="entry name" value="PAS_fold_3"/>
</dbReference>
<dbReference type="SUPFAM" id="SSF55785">
    <property type="entry name" value="PYP-like sensor domain (PAS domain)"/>
    <property type="match status" value="3"/>
</dbReference>
<dbReference type="Gene3D" id="2.10.70.100">
    <property type="match status" value="1"/>
</dbReference>
<feature type="domain" description="PAS" evidence="2">
    <location>
        <begin position="22"/>
        <end position="88"/>
    </location>
</feature>
<dbReference type="InterPro" id="IPR001610">
    <property type="entry name" value="PAC"/>
</dbReference>
<dbReference type="InterPro" id="IPR052155">
    <property type="entry name" value="Biofilm_reg_signaling"/>
</dbReference>
<reference evidence="4 5" key="1">
    <citation type="submission" date="2019-02" db="EMBL/GenBank/DDBJ databases">
        <authorList>
            <person name="Fomenkov A."/>
            <person name="Dubinina G."/>
            <person name="Grabovich M."/>
            <person name="Vincze T."/>
            <person name="Roberts R.J."/>
        </authorList>
    </citation>
    <scope>NUCLEOTIDE SEQUENCE [LARGE SCALE GENOMIC DNA]</scope>
    <source>
        <strain evidence="4 5">P</strain>
    </source>
</reference>
<dbReference type="InterPro" id="IPR000014">
    <property type="entry name" value="PAS"/>
</dbReference>
<dbReference type="Proteomes" id="UP000323824">
    <property type="component" value="Chromosome"/>
</dbReference>
<dbReference type="Gene3D" id="3.30.450.20">
    <property type="entry name" value="PAS domain"/>
    <property type="match status" value="3"/>
</dbReference>
<dbReference type="EMBL" id="CP035807">
    <property type="protein sequence ID" value="QEN04332.1"/>
    <property type="molecule type" value="Genomic_DNA"/>
</dbReference>
<dbReference type="SUPFAM" id="SSF141868">
    <property type="entry name" value="EAL domain-like"/>
    <property type="match status" value="1"/>
</dbReference>
<evidence type="ECO:0000259" key="2">
    <source>
        <dbReference type="SMART" id="SM00091"/>
    </source>
</evidence>
<protein>
    <submittedName>
        <fullName evidence="4">EAL domain-containing protein</fullName>
    </submittedName>
</protein>
<dbReference type="Gene3D" id="3.20.20.450">
    <property type="entry name" value="EAL domain"/>
    <property type="match status" value="1"/>
</dbReference>
<evidence type="ECO:0000259" key="3">
    <source>
        <dbReference type="SMART" id="SM00267"/>
    </source>
</evidence>
<dbReference type="NCBIfam" id="TIGR00229">
    <property type="entry name" value="sensory_box"/>
    <property type="match status" value="3"/>
</dbReference>
<dbReference type="Pfam" id="PF00563">
    <property type="entry name" value="EAL"/>
    <property type="match status" value="1"/>
</dbReference>
<feature type="domain" description="GGDEF" evidence="3">
    <location>
        <begin position="410"/>
        <end position="580"/>
    </location>
</feature>
<dbReference type="CDD" id="cd01949">
    <property type="entry name" value="GGDEF"/>
    <property type="match status" value="1"/>
</dbReference>
<dbReference type="PANTHER" id="PTHR44757">
    <property type="entry name" value="DIGUANYLATE CYCLASE DGCP"/>
    <property type="match status" value="1"/>
</dbReference>
<proteinExistence type="predicted"/>
<dbReference type="NCBIfam" id="TIGR00254">
    <property type="entry name" value="GGDEF"/>
    <property type="match status" value="1"/>
</dbReference>
<dbReference type="SMART" id="SM00052">
    <property type="entry name" value="EAL"/>
    <property type="match status" value="1"/>
</dbReference>
<gene>
    <name evidence="4" type="ORF">EW093_06320</name>
</gene>
<organism evidence="4 5">
    <name type="scientific">Thiospirochaeta perfilievii</name>
    <dbReference type="NCBI Taxonomy" id="252967"/>
    <lineage>
        <taxon>Bacteria</taxon>
        <taxon>Pseudomonadati</taxon>
        <taxon>Spirochaetota</taxon>
        <taxon>Spirochaetia</taxon>
        <taxon>Spirochaetales</taxon>
        <taxon>Spirochaetaceae</taxon>
        <taxon>Thiospirochaeta</taxon>
    </lineage>
</organism>
<dbReference type="SUPFAM" id="SSF55073">
    <property type="entry name" value="Nucleotide cyclase"/>
    <property type="match status" value="1"/>
</dbReference>
<dbReference type="PANTHER" id="PTHR44757:SF2">
    <property type="entry name" value="BIOFILM ARCHITECTURE MAINTENANCE PROTEIN MBAA"/>
    <property type="match status" value="1"/>
</dbReference>
<accession>A0A5C1QDQ8</accession>
<dbReference type="InterPro" id="IPR035965">
    <property type="entry name" value="PAS-like_dom_sf"/>
</dbReference>
<dbReference type="Pfam" id="PF08447">
    <property type="entry name" value="PAS_3"/>
    <property type="match status" value="1"/>
</dbReference>